<dbReference type="Proteomes" id="UP000053433">
    <property type="component" value="Unassembled WGS sequence"/>
</dbReference>
<evidence type="ECO:0000256" key="2">
    <source>
        <dbReference type="ARBA" id="ARBA00004401"/>
    </source>
</evidence>
<dbReference type="SUPFAM" id="SSF51306">
    <property type="entry name" value="LexA/Signal peptidase"/>
    <property type="match status" value="1"/>
</dbReference>
<dbReference type="EC" id="3.4.21.89" evidence="4 7"/>
<comment type="caution">
    <text evidence="9">The sequence shown here is derived from an EMBL/GenBank/DDBJ whole genome shotgun (WGS) entry which is preliminary data.</text>
</comment>
<feature type="transmembrane region" description="Helical" evidence="7">
    <location>
        <begin position="42"/>
        <end position="68"/>
    </location>
</feature>
<evidence type="ECO:0000259" key="8">
    <source>
        <dbReference type="Pfam" id="PF10502"/>
    </source>
</evidence>
<comment type="similarity">
    <text evidence="3 7">Belongs to the peptidase S26 family.</text>
</comment>
<feature type="active site" evidence="6">
    <location>
        <position position="72"/>
    </location>
</feature>
<gene>
    <name evidence="9" type="ORF">ASJ35_07935</name>
</gene>
<dbReference type="EMBL" id="LMUA01000008">
    <property type="protein sequence ID" value="KUE76656.1"/>
    <property type="molecule type" value="Genomic_DNA"/>
</dbReference>
<protein>
    <recommendedName>
        <fullName evidence="4 7">Signal peptidase I</fullName>
        <ecNumber evidence="4 7">3.4.21.89</ecNumber>
    </recommendedName>
</protein>
<evidence type="ECO:0000313" key="10">
    <source>
        <dbReference type="Proteomes" id="UP000053433"/>
    </source>
</evidence>
<evidence type="ECO:0000256" key="7">
    <source>
        <dbReference type="RuleBase" id="RU362042"/>
    </source>
</evidence>
<dbReference type="Gene3D" id="2.10.109.10">
    <property type="entry name" value="Umud Fragment, subunit A"/>
    <property type="match status" value="2"/>
</dbReference>
<dbReference type="NCBIfam" id="TIGR02227">
    <property type="entry name" value="sigpep_I_bact"/>
    <property type="match status" value="1"/>
</dbReference>
<evidence type="ECO:0000256" key="4">
    <source>
        <dbReference type="ARBA" id="ARBA00013208"/>
    </source>
</evidence>
<dbReference type="InterPro" id="IPR019758">
    <property type="entry name" value="Pept_S26A_signal_pept_1_CS"/>
</dbReference>
<dbReference type="CDD" id="cd06530">
    <property type="entry name" value="S26_SPase_I"/>
    <property type="match status" value="1"/>
</dbReference>
<feature type="domain" description="Peptidase S26" evidence="8">
    <location>
        <begin position="49"/>
        <end position="127"/>
    </location>
</feature>
<feature type="domain" description="Peptidase S26" evidence="8">
    <location>
        <begin position="128"/>
        <end position="164"/>
    </location>
</feature>
<reference evidence="9 10" key="1">
    <citation type="submission" date="2015-10" db="EMBL/GenBank/DDBJ databases">
        <title>A novel member of the family Ruminococcaceae isolated from human faeces.</title>
        <authorList>
            <person name="Shkoporov A.N."/>
            <person name="Chaplin A.V."/>
            <person name="Motuzova O.V."/>
            <person name="Kafarskaia L.I."/>
            <person name="Efimov B.A."/>
        </authorList>
    </citation>
    <scope>NUCLEOTIDE SEQUENCE [LARGE SCALE GENOMIC DNA]</scope>
    <source>
        <strain evidence="9 10">668</strain>
    </source>
</reference>
<dbReference type="AlphaFoldDB" id="A0A0W7TS61"/>
<dbReference type="GO" id="GO:0004252">
    <property type="term" value="F:serine-type endopeptidase activity"/>
    <property type="evidence" value="ECO:0007669"/>
    <property type="project" value="InterPro"/>
</dbReference>
<dbReference type="PROSITE" id="PS00761">
    <property type="entry name" value="SPASE_I_3"/>
    <property type="match status" value="1"/>
</dbReference>
<dbReference type="RefSeq" id="WP_058723114.1">
    <property type="nucleotide sequence ID" value="NZ_LMUA01000008.1"/>
</dbReference>
<dbReference type="PANTHER" id="PTHR43390:SF1">
    <property type="entry name" value="CHLOROPLAST PROCESSING PEPTIDASE"/>
    <property type="match status" value="1"/>
</dbReference>
<dbReference type="InterPro" id="IPR000223">
    <property type="entry name" value="Pept_S26A_signal_pept_1"/>
</dbReference>
<dbReference type="PRINTS" id="PR00727">
    <property type="entry name" value="LEADERPTASE"/>
</dbReference>
<evidence type="ECO:0000256" key="1">
    <source>
        <dbReference type="ARBA" id="ARBA00000677"/>
    </source>
</evidence>
<feature type="active site" evidence="6">
    <location>
        <position position="109"/>
    </location>
</feature>
<evidence type="ECO:0000256" key="6">
    <source>
        <dbReference type="PIRSR" id="PIRSR600223-1"/>
    </source>
</evidence>
<sequence>MQLPIIWNDDGQNIRDADSLVWFSASRFFILEGNYEYKKKNIWIWLIPFLIMALTLILFKAVFLLGYVPTESMEPTLKKDSYIVGTRIFSKLEIGDIIIFHHDGKLLVKRIAAEEGEAIEHNGVGLMVPEGCYYVLGDNAEHSLDSRYWEYPFVKQKDIVARLFWP</sequence>
<dbReference type="Pfam" id="PF10502">
    <property type="entry name" value="Peptidase_S26"/>
    <property type="match status" value="2"/>
</dbReference>
<comment type="subcellular location">
    <subcellularLocation>
        <location evidence="2">Cell membrane</location>
        <topology evidence="2">Single-pass type II membrane protein</topology>
    </subcellularLocation>
    <subcellularLocation>
        <location evidence="7">Membrane</location>
        <topology evidence="7">Single-pass type II membrane protein</topology>
    </subcellularLocation>
</comment>
<dbReference type="InterPro" id="IPR019533">
    <property type="entry name" value="Peptidase_S26"/>
</dbReference>
<keyword evidence="5 7" id="KW-0378">Hydrolase</keyword>
<proteinExistence type="inferred from homology"/>
<dbReference type="InterPro" id="IPR036286">
    <property type="entry name" value="LexA/Signal_pep-like_sf"/>
</dbReference>
<dbReference type="GO" id="GO:0006465">
    <property type="term" value="P:signal peptide processing"/>
    <property type="evidence" value="ECO:0007669"/>
    <property type="project" value="InterPro"/>
</dbReference>
<accession>A0A0W7TS61</accession>
<keyword evidence="7" id="KW-0812">Transmembrane</keyword>
<evidence type="ECO:0000313" key="9">
    <source>
        <dbReference type="EMBL" id="KUE76656.1"/>
    </source>
</evidence>
<evidence type="ECO:0000256" key="3">
    <source>
        <dbReference type="ARBA" id="ARBA00009370"/>
    </source>
</evidence>
<dbReference type="GO" id="GO:0005886">
    <property type="term" value="C:plasma membrane"/>
    <property type="evidence" value="ECO:0007669"/>
    <property type="project" value="UniProtKB-SubCell"/>
</dbReference>
<evidence type="ECO:0000256" key="5">
    <source>
        <dbReference type="ARBA" id="ARBA00022801"/>
    </source>
</evidence>
<name>A0A0W7TS61_9FIRM</name>
<dbReference type="PANTHER" id="PTHR43390">
    <property type="entry name" value="SIGNAL PEPTIDASE I"/>
    <property type="match status" value="1"/>
</dbReference>
<keyword evidence="7" id="KW-0645">Protease</keyword>
<dbReference type="GO" id="GO:0009003">
    <property type="term" value="F:signal peptidase activity"/>
    <property type="evidence" value="ECO:0007669"/>
    <property type="project" value="UniProtKB-EC"/>
</dbReference>
<comment type="catalytic activity">
    <reaction evidence="1 7">
        <text>Cleavage of hydrophobic, N-terminal signal or leader sequences from secreted and periplasmic proteins.</text>
        <dbReference type="EC" id="3.4.21.89"/>
    </reaction>
</comment>
<organism evidence="9 10">
    <name type="scientific">Ruthenibacterium lactatiformans</name>
    <dbReference type="NCBI Taxonomy" id="1550024"/>
    <lineage>
        <taxon>Bacteria</taxon>
        <taxon>Bacillati</taxon>
        <taxon>Bacillota</taxon>
        <taxon>Clostridia</taxon>
        <taxon>Eubacteriales</taxon>
        <taxon>Oscillospiraceae</taxon>
        <taxon>Ruthenibacterium</taxon>
    </lineage>
</organism>
<keyword evidence="7" id="KW-1133">Transmembrane helix</keyword>
<keyword evidence="7" id="KW-0472">Membrane</keyword>